<feature type="domain" description="KIB1-4 beta-propeller" evidence="1">
    <location>
        <begin position="28"/>
        <end position="274"/>
    </location>
</feature>
<name>A0AAV1C9J5_OLDCO</name>
<dbReference type="InterPro" id="IPR005174">
    <property type="entry name" value="KIB1-4_b-propeller"/>
</dbReference>
<evidence type="ECO:0000313" key="2">
    <source>
        <dbReference type="EMBL" id="CAI9091497.1"/>
    </source>
</evidence>
<dbReference type="AlphaFoldDB" id="A0AAV1C9J5"/>
<dbReference type="PANTHER" id="PTHR44259:SF108">
    <property type="entry name" value="F-BOX PROTEIN SKIP23-LIKE"/>
    <property type="match status" value="1"/>
</dbReference>
<gene>
    <name evidence="2" type="ORF">OLC1_LOCUS3412</name>
</gene>
<evidence type="ECO:0000259" key="1">
    <source>
        <dbReference type="Pfam" id="PF03478"/>
    </source>
</evidence>
<dbReference type="InterPro" id="IPR050942">
    <property type="entry name" value="F-box_BR-signaling"/>
</dbReference>
<protein>
    <submittedName>
        <fullName evidence="2">OLC1v1026549C1</fullName>
    </submittedName>
</protein>
<evidence type="ECO:0000313" key="3">
    <source>
        <dbReference type="Proteomes" id="UP001161247"/>
    </source>
</evidence>
<dbReference type="EMBL" id="OX459118">
    <property type="protein sequence ID" value="CAI9091497.1"/>
    <property type="molecule type" value="Genomic_DNA"/>
</dbReference>
<dbReference type="PANTHER" id="PTHR44259">
    <property type="entry name" value="OS07G0183000 PROTEIN-RELATED"/>
    <property type="match status" value="1"/>
</dbReference>
<proteinExistence type="predicted"/>
<sequence length="320" mass="36551">MDKFIPSLSPRIPLLMLARKGNSGECEFYHLSKKKVCMRLSIPEVIGKRCIEVRFGWLLTLTESGDVTLLNPFSRAQFKLPNIRTLPKPENLCYEPCLISIKLGVLSDNPSRVPNFTLMAIHCHGRALGFWRPGDVVWTKIEADNHQFVHANYYNSKFYVMDDCLNMWVWDEEEGKLLSIVRVETTCNDDNDDSDGSFDDHFIVLQMENKNDCWEMVNDIGGDALFLGYNAAISFPEAEAKRFGIKGNTIYFAPHFNKTVSIVEGGAKNMGIYNFKDGSTERFHGVDQYDYPHYGLGKYFKPLYGVDQYLNSPFWISSGN</sequence>
<organism evidence="2 3">
    <name type="scientific">Oldenlandia corymbosa var. corymbosa</name>
    <dbReference type="NCBI Taxonomy" id="529605"/>
    <lineage>
        <taxon>Eukaryota</taxon>
        <taxon>Viridiplantae</taxon>
        <taxon>Streptophyta</taxon>
        <taxon>Embryophyta</taxon>
        <taxon>Tracheophyta</taxon>
        <taxon>Spermatophyta</taxon>
        <taxon>Magnoliopsida</taxon>
        <taxon>eudicotyledons</taxon>
        <taxon>Gunneridae</taxon>
        <taxon>Pentapetalae</taxon>
        <taxon>asterids</taxon>
        <taxon>lamiids</taxon>
        <taxon>Gentianales</taxon>
        <taxon>Rubiaceae</taxon>
        <taxon>Rubioideae</taxon>
        <taxon>Spermacoceae</taxon>
        <taxon>Hedyotis-Oldenlandia complex</taxon>
        <taxon>Oldenlandia</taxon>
    </lineage>
</organism>
<accession>A0AAV1C9J5</accession>
<dbReference type="Pfam" id="PF03478">
    <property type="entry name" value="Beta-prop_KIB1-4"/>
    <property type="match status" value="1"/>
</dbReference>
<dbReference type="Proteomes" id="UP001161247">
    <property type="component" value="Chromosome 1"/>
</dbReference>
<reference evidence="2" key="1">
    <citation type="submission" date="2023-03" db="EMBL/GenBank/DDBJ databases">
        <authorList>
            <person name="Julca I."/>
        </authorList>
    </citation>
    <scope>NUCLEOTIDE SEQUENCE</scope>
</reference>
<keyword evidence="3" id="KW-1185">Reference proteome</keyword>